<organism evidence="1 2">
    <name type="scientific">Rhizopus delemar (strain RA 99-880 / ATCC MYA-4621 / FGSC 9543 / NRRL 43880)</name>
    <name type="common">Mucormycosis agent</name>
    <name type="synonym">Rhizopus arrhizus var. delemar</name>
    <dbReference type="NCBI Taxonomy" id="246409"/>
    <lineage>
        <taxon>Eukaryota</taxon>
        <taxon>Fungi</taxon>
        <taxon>Fungi incertae sedis</taxon>
        <taxon>Mucoromycota</taxon>
        <taxon>Mucoromycotina</taxon>
        <taxon>Mucoromycetes</taxon>
        <taxon>Mucorales</taxon>
        <taxon>Mucorineae</taxon>
        <taxon>Rhizopodaceae</taxon>
        <taxon>Rhizopus</taxon>
    </lineage>
</organism>
<proteinExistence type="predicted"/>
<dbReference type="RefSeq" id="XP_067522316.1">
    <property type="nucleotide sequence ID" value="XM_067666215.1"/>
</dbReference>
<dbReference type="GeneID" id="93618596"/>
<keyword evidence="2" id="KW-1185">Reference proteome</keyword>
<evidence type="ECO:0000313" key="2">
    <source>
        <dbReference type="Proteomes" id="UP000009138"/>
    </source>
</evidence>
<accession>I1CEP0</accession>
<dbReference type="EMBL" id="CH476740">
    <property type="protein sequence ID" value="EIE86920.1"/>
    <property type="molecule type" value="Genomic_DNA"/>
</dbReference>
<dbReference type="OrthoDB" id="10269981at2759"/>
<sequence>MPPSSTEFRKYKSTYLQINLEFTLASRPSKLLSLYCSILWLAMISLERNRCICWILERLPEGTP</sequence>
<dbReference type="InParanoid" id="I1CEP0"/>
<protein>
    <submittedName>
        <fullName evidence="1">Uncharacterized protein</fullName>
    </submittedName>
</protein>
<gene>
    <name evidence="1" type="ORF">RO3G_11631</name>
</gene>
<dbReference type="AlphaFoldDB" id="I1CEP0"/>
<dbReference type="Proteomes" id="UP000009138">
    <property type="component" value="Unassembled WGS sequence"/>
</dbReference>
<dbReference type="VEuPathDB" id="FungiDB:RO3G_11631"/>
<reference evidence="1 2" key="1">
    <citation type="journal article" date="2009" name="PLoS Genet.">
        <title>Genomic analysis of the basal lineage fungus Rhizopus oryzae reveals a whole-genome duplication.</title>
        <authorList>
            <person name="Ma L.-J."/>
            <person name="Ibrahim A.S."/>
            <person name="Skory C."/>
            <person name="Grabherr M.G."/>
            <person name="Burger G."/>
            <person name="Butler M."/>
            <person name="Elias M."/>
            <person name="Idnurm A."/>
            <person name="Lang B.F."/>
            <person name="Sone T."/>
            <person name="Abe A."/>
            <person name="Calvo S.E."/>
            <person name="Corrochano L.M."/>
            <person name="Engels R."/>
            <person name="Fu J."/>
            <person name="Hansberg W."/>
            <person name="Kim J.-M."/>
            <person name="Kodira C.D."/>
            <person name="Koehrsen M.J."/>
            <person name="Liu B."/>
            <person name="Miranda-Saavedra D."/>
            <person name="O'Leary S."/>
            <person name="Ortiz-Castellanos L."/>
            <person name="Poulter R."/>
            <person name="Rodriguez-Romero J."/>
            <person name="Ruiz-Herrera J."/>
            <person name="Shen Y.-Q."/>
            <person name="Zeng Q."/>
            <person name="Galagan J."/>
            <person name="Birren B.W."/>
            <person name="Cuomo C.A."/>
            <person name="Wickes B.L."/>
        </authorList>
    </citation>
    <scope>NUCLEOTIDE SEQUENCE [LARGE SCALE GENOMIC DNA]</scope>
    <source>
        <strain evidence="2">RA 99-880 / ATCC MYA-4621 / FGSC 9543 / NRRL 43880</strain>
    </source>
</reference>
<name>I1CEP0_RHIO9</name>
<evidence type="ECO:0000313" key="1">
    <source>
        <dbReference type="EMBL" id="EIE86920.1"/>
    </source>
</evidence>